<proteinExistence type="predicted"/>
<name>A0A6C0AE60_9ZZZZ</name>
<reference evidence="2" key="1">
    <citation type="journal article" date="2020" name="Nature">
        <title>Giant virus diversity and host interactions through global metagenomics.</title>
        <authorList>
            <person name="Schulz F."/>
            <person name="Roux S."/>
            <person name="Paez-Espino D."/>
            <person name="Jungbluth S."/>
            <person name="Walsh D.A."/>
            <person name="Denef V.J."/>
            <person name="McMahon K.D."/>
            <person name="Konstantinidis K.T."/>
            <person name="Eloe-Fadrosh E.A."/>
            <person name="Kyrpides N.C."/>
            <person name="Woyke T."/>
        </authorList>
    </citation>
    <scope>NUCLEOTIDE SEQUENCE</scope>
    <source>
        <strain evidence="2">GVMAG-S-1021933-23</strain>
    </source>
</reference>
<evidence type="ECO:0000313" key="2">
    <source>
        <dbReference type="EMBL" id="QHS77743.1"/>
    </source>
</evidence>
<keyword evidence="1" id="KW-1133">Transmembrane helix</keyword>
<keyword evidence="1" id="KW-0812">Transmembrane</keyword>
<evidence type="ECO:0000256" key="1">
    <source>
        <dbReference type="SAM" id="Phobius"/>
    </source>
</evidence>
<dbReference type="EMBL" id="MN740593">
    <property type="protein sequence ID" value="QHS77743.1"/>
    <property type="molecule type" value="Genomic_DNA"/>
</dbReference>
<keyword evidence="1" id="KW-0472">Membrane</keyword>
<sequence>MKLQDIPEWLRNGNLYQSFLEDEEDLNIEDKFIKYTNEIENIEDFISVFNISKYWQIDYPESFYEYAFENKFEVLKYLFSEHDDKNKEIDFLIKDKSENIKYDFIPFTSKDITELHVAVYGRAAYQFYYLTLIISKSIIISFFLIKYKKVFSFNICICIKFLNCV</sequence>
<feature type="transmembrane region" description="Helical" evidence="1">
    <location>
        <begin position="127"/>
        <end position="145"/>
    </location>
</feature>
<accession>A0A6C0AE60</accession>
<dbReference type="AlphaFoldDB" id="A0A6C0AE60"/>
<organism evidence="2">
    <name type="scientific">viral metagenome</name>
    <dbReference type="NCBI Taxonomy" id="1070528"/>
    <lineage>
        <taxon>unclassified sequences</taxon>
        <taxon>metagenomes</taxon>
        <taxon>organismal metagenomes</taxon>
    </lineage>
</organism>
<protein>
    <submittedName>
        <fullName evidence="2">Uncharacterized protein</fullName>
    </submittedName>
</protein>